<sequence>MDNLYCSGYERRLEDCPFDGWKIHDCKDTEAAGVVCQKGDVPTGGSSSRSFHHQIALQQLPVKLDPRNVLLRLAGGRSPSEGRVEIKVPGNGWGTVCGDGWEILEANVVCKQLGLGFAQAALQVGVIKGLK</sequence>
<dbReference type="PANTHER" id="PTHR48071:SF24">
    <property type="entry name" value="DELETED IN MALIGNANT BRAIN TUMORS 1 PROTEIN-LIKE"/>
    <property type="match status" value="1"/>
</dbReference>
<dbReference type="PRINTS" id="PR00258">
    <property type="entry name" value="SPERACTRCPTR"/>
</dbReference>
<accession>A0ABM1S2D9</accession>
<feature type="disulfide bond" evidence="2">
    <location>
        <begin position="6"/>
        <end position="16"/>
    </location>
</feature>
<evidence type="ECO:0000259" key="3">
    <source>
        <dbReference type="PROSITE" id="PS50287"/>
    </source>
</evidence>
<gene>
    <name evidence="5" type="primary">LOC111085050</name>
</gene>
<organism evidence="4 5">
    <name type="scientific">Limulus polyphemus</name>
    <name type="common">Atlantic horseshoe crab</name>
    <dbReference type="NCBI Taxonomy" id="6850"/>
    <lineage>
        <taxon>Eukaryota</taxon>
        <taxon>Metazoa</taxon>
        <taxon>Ecdysozoa</taxon>
        <taxon>Arthropoda</taxon>
        <taxon>Chelicerata</taxon>
        <taxon>Merostomata</taxon>
        <taxon>Xiphosura</taxon>
        <taxon>Limulidae</taxon>
        <taxon>Limulus</taxon>
    </lineage>
</organism>
<dbReference type="Proteomes" id="UP000694941">
    <property type="component" value="Unplaced"/>
</dbReference>
<dbReference type="Gene3D" id="3.10.250.10">
    <property type="entry name" value="SRCR-like domain"/>
    <property type="match status" value="2"/>
</dbReference>
<protein>
    <submittedName>
        <fullName evidence="5">Lysyl oxidase homolog 2B-like</fullName>
    </submittedName>
</protein>
<evidence type="ECO:0000256" key="2">
    <source>
        <dbReference type="PROSITE-ProRule" id="PRU00196"/>
    </source>
</evidence>
<evidence type="ECO:0000313" key="5">
    <source>
        <dbReference type="RefSeq" id="XP_022237794.1"/>
    </source>
</evidence>
<dbReference type="InterPro" id="IPR001190">
    <property type="entry name" value="SRCR"/>
</dbReference>
<evidence type="ECO:0000256" key="1">
    <source>
        <dbReference type="ARBA" id="ARBA00023157"/>
    </source>
</evidence>
<proteinExistence type="predicted"/>
<dbReference type="PANTHER" id="PTHR48071">
    <property type="entry name" value="SRCR DOMAIN-CONTAINING PROTEIN"/>
    <property type="match status" value="1"/>
</dbReference>
<reference evidence="5" key="1">
    <citation type="submission" date="2025-08" db="UniProtKB">
        <authorList>
            <consortium name="RefSeq"/>
        </authorList>
    </citation>
    <scope>IDENTIFICATION</scope>
    <source>
        <tissue evidence="5">Muscle</tissue>
    </source>
</reference>
<dbReference type="Pfam" id="PF00530">
    <property type="entry name" value="SRCR"/>
    <property type="match status" value="2"/>
</dbReference>
<dbReference type="SMART" id="SM00202">
    <property type="entry name" value="SR"/>
    <property type="match status" value="1"/>
</dbReference>
<dbReference type="InterPro" id="IPR036772">
    <property type="entry name" value="SRCR-like_dom_sf"/>
</dbReference>
<dbReference type="GeneID" id="111085050"/>
<keyword evidence="1 2" id="KW-1015">Disulfide bond</keyword>
<dbReference type="RefSeq" id="XP_022237794.1">
    <property type="nucleotide sequence ID" value="XM_022382086.1"/>
</dbReference>
<keyword evidence="4" id="KW-1185">Reference proteome</keyword>
<comment type="caution">
    <text evidence="2">Lacks conserved residue(s) required for the propagation of feature annotation.</text>
</comment>
<dbReference type="PROSITE" id="PS50287">
    <property type="entry name" value="SRCR_2"/>
    <property type="match status" value="2"/>
</dbReference>
<name>A0ABM1S2D9_LIMPO</name>
<evidence type="ECO:0000313" key="4">
    <source>
        <dbReference type="Proteomes" id="UP000694941"/>
    </source>
</evidence>
<feature type="domain" description="SRCR" evidence="3">
    <location>
        <begin position="1"/>
        <end position="37"/>
    </location>
</feature>
<feature type="domain" description="SRCR" evidence="3">
    <location>
        <begin position="71"/>
        <end position="131"/>
    </location>
</feature>
<dbReference type="SUPFAM" id="SSF56487">
    <property type="entry name" value="SRCR-like"/>
    <property type="match status" value="2"/>
</dbReference>